<dbReference type="InterPro" id="IPR001870">
    <property type="entry name" value="B30.2/SPRY"/>
</dbReference>
<feature type="region of interest" description="Disordered" evidence="3">
    <location>
        <begin position="1"/>
        <end position="33"/>
    </location>
</feature>
<dbReference type="PANTHER" id="PTHR10598">
    <property type="entry name" value="SET1/ASH2 HISTONE METHYLTRANSFERASE COMPLEX SUBUNIT ASH2"/>
    <property type="match status" value="1"/>
</dbReference>
<reference evidence="5 6" key="1">
    <citation type="submission" date="2019-06" db="EMBL/GenBank/DDBJ databases">
        <title>Genomics analysis of Aphanomyces spp. identifies a new class of oomycete effector associated with host adaptation.</title>
        <authorList>
            <person name="Gaulin E."/>
        </authorList>
    </citation>
    <scope>NUCLEOTIDE SEQUENCE [LARGE SCALE GENOMIC DNA]</scope>
    <source>
        <strain evidence="5 6">E</strain>
    </source>
</reference>
<dbReference type="InterPro" id="IPR043136">
    <property type="entry name" value="B30.2/SPRY_sf"/>
</dbReference>
<gene>
    <name evidence="5" type="ORF">AaE_010563</name>
</gene>
<comment type="subcellular location">
    <subcellularLocation>
        <location evidence="1">Nucleus</location>
    </subcellularLocation>
</comment>
<proteinExistence type="predicted"/>
<organism evidence="5 6">
    <name type="scientific">Aphanomyces astaci</name>
    <name type="common">Crayfish plague agent</name>
    <dbReference type="NCBI Taxonomy" id="112090"/>
    <lineage>
        <taxon>Eukaryota</taxon>
        <taxon>Sar</taxon>
        <taxon>Stramenopiles</taxon>
        <taxon>Oomycota</taxon>
        <taxon>Saprolegniomycetes</taxon>
        <taxon>Saprolegniales</taxon>
        <taxon>Verrucalvaceae</taxon>
        <taxon>Aphanomyces</taxon>
    </lineage>
</organism>
<dbReference type="GO" id="GO:0048188">
    <property type="term" value="C:Set1C/COMPASS complex"/>
    <property type="evidence" value="ECO:0007669"/>
    <property type="project" value="InterPro"/>
</dbReference>
<dbReference type="Gene3D" id="2.60.120.920">
    <property type="match status" value="1"/>
</dbReference>
<dbReference type="PANTHER" id="PTHR10598:SF0">
    <property type="entry name" value="SET1_ASH2 HISTONE METHYLTRANSFERASE COMPLEX SUBUNIT ASH2"/>
    <property type="match status" value="1"/>
</dbReference>
<sequence>MATTIPRHPDDNTPTKRLRLDETKDDAVPGTPPKDNMKCATLVRWLDKGPLLLFGDDGVTVSGTKGFCMARTNACVTRGTYYFELKLLGAIEAYHVRVGWGTKKADINAPVGFDEHSYGYRDIGGETMHKSKRSGPYGDSFGVGDTVGAMICVNGDSSEDKSVDTVAPSLPGRFVPPSLVKESSDLLAHVSSPRRADENSYIRFFVNGKDQGIAFDNLPFGTTSLTPLEPVLHIYTCFAIAEYFPCVSIYGPGTVSANFGPDFDFPVPGALAVPPPVE</sequence>
<dbReference type="PROSITE" id="PS50188">
    <property type="entry name" value="B302_SPRY"/>
    <property type="match status" value="1"/>
</dbReference>
<dbReference type="SMART" id="SM00449">
    <property type="entry name" value="SPRY"/>
    <property type="match status" value="1"/>
</dbReference>
<dbReference type="VEuPathDB" id="FungiDB:H257_06781"/>
<name>A0A6A4ZLA5_APHAT</name>
<evidence type="ECO:0000256" key="3">
    <source>
        <dbReference type="SAM" id="MobiDB-lite"/>
    </source>
</evidence>
<dbReference type="InterPro" id="IPR003877">
    <property type="entry name" value="SPRY_dom"/>
</dbReference>
<feature type="domain" description="B30.2/SPRY" evidence="4">
    <location>
        <begin position="21"/>
        <end position="209"/>
    </location>
</feature>
<dbReference type="EMBL" id="VJMI01016492">
    <property type="protein sequence ID" value="KAF0718747.1"/>
    <property type="molecule type" value="Genomic_DNA"/>
</dbReference>
<dbReference type="Pfam" id="PF00622">
    <property type="entry name" value="SPRY"/>
    <property type="match status" value="1"/>
</dbReference>
<evidence type="ECO:0000256" key="2">
    <source>
        <dbReference type="ARBA" id="ARBA00023242"/>
    </source>
</evidence>
<evidence type="ECO:0000313" key="5">
    <source>
        <dbReference type="EMBL" id="KAF0718747.1"/>
    </source>
</evidence>
<dbReference type="GO" id="GO:0000976">
    <property type="term" value="F:transcription cis-regulatory region binding"/>
    <property type="evidence" value="ECO:0007669"/>
    <property type="project" value="TreeGrafter"/>
</dbReference>
<comment type="caution">
    <text evidence="5">The sequence shown here is derived from an EMBL/GenBank/DDBJ whole genome shotgun (WGS) entry which is preliminary data.</text>
</comment>
<keyword evidence="2" id="KW-0539">Nucleus</keyword>
<dbReference type="InterPro" id="IPR013320">
    <property type="entry name" value="ConA-like_dom_sf"/>
</dbReference>
<dbReference type="InterPro" id="IPR037353">
    <property type="entry name" value="ASH2"/>
</dbReference>
<accession>A0A6A4ZLA5</accession>
<feature type="compositionally biased region" description="Basic and acidic residues" evidence="3">
    <location>
        <begin position="7"/>
        <end position="27"/>
    </location>
</feature>
<evidence type="ECO:0000313" key="6">
    <source>
        <dbReference type="Proteomes" id="UP000469452"/>
    </source>
</evidence>
<dbReference type="CDD" id="cd12872">
    <property type="entry name" value="SPRY_Ash2"/>
    <property type="match status" value="1"/>
</dbReference>
<dbReference type="Proteomes" id="UP000469452">
    <property type="component" value="Unassembled WGS sequence"/>
</dbReference>
<evidence type="ECO:0000256" key="1">
    <source>
        <dbReference type="ARBA" id="ARBA00004123"/>
    </source>
</evidence>
<protein>
    <recommendedName>
        <fullName evidence="4">B30.2/SPRY domain-containing protein</fullName>
    </recommendedName>
</protein>
<dbReference type="AlphaFoldDB" id="A0A6A4ZLA5"/>
<evidence type="ECO:0000259" key="4">
    <source>
        <dbReference type="PROSITE" id="PS50188"/>
    </source>
</evidence>
<dbReference type="SUPFAM" id="SSF49899">
    <property type="entry name" value="Concanavalin A-like lectins/glucanases"/>
    <property type="match status" value="1"/>
</dbReference>